<dbReference type="HOGENOM" id="CLU_064194_2_2_9"/>
<feature type="binding site" evidence="2">
    <location>
        <position position="100"/>
    </location>
    <ligand>
        <name>Fe cation</name>
        <dbReference type="ChEBI" id="CHEBI:24875"/>
    </ligand>
</feature>
<organism evidence="6 7">
    <name type="scientific">Paenibacillus beijingensis</name>
    <dbReference type="NCBI Taxonomy" id="1126833"/>
    <lineage>
        <taxon>Bacteria</taxon>
        <taxon>Bacillati</taxon>
        <taxon>Bacillota</taxon>
        <taxon>Bacilli</taxon>
        <taxon>Bacillales</taxon>
        <taxon>Paenibacillaceae</taxon>
        <taxon>Paenibacillus</taxon>
    </lineage>
</organism>
<gene>
    <name evidence="6" type="ORF">VN24_15135</name>
</gene>
<proteinExistence type="inferred from homology"/>
<dbReference type="EMBL" id="CP011058">
    <property type="protein sequence ID" value="AJY75650.1"/>
    <property type="molecule type" value="Genomic_DNA"/>
</dbReference>
<sequence>MDIIRSEERFHRDVGWVESYSSFSFADYYEESNRSFGPLCVFNEDRIAGGRGFGAHPHREMEIVTVALGGRLKHEDSSGHTAVTTFGGVQRMSAGTGIVHSEMNPDETEESHLLQIWFHPETRKLPASYETTTFDIHKLRNNLLPVVSRNSGPGVAHIHQDATLYLSDLEEGAALVHRQEPGRLMYLFVIQGELTLPQEGYTLAAGDTARIRSRTELVLGGGSGGARLLLIDMTAAAAGGERAV</sequence>
<evidence type="ECO:0000259" key="5">
    <source>
        <dbReference type="Pfam" id="PF17954"/>
    </source>
</evidence>
<dbReference type="PANTHER" id="PTHR43212">
    <property type="entry name" value="QUERCETIN 2,3-DIOXYGENASE"/>
    <property type="match status" value="1"/>
</dbReference>
<dbReference type="Pfam" id="PF17954">
    <property type="entry name" value="Pirin_C_2"/>
    <property type="match status" value="1"/>
</dbReference>
<comment type="cofactor">
    <cofactor evidence="2">
        <name>Fe cation</name>
        <dbReference type="ChEBI" id="CHEBI:24875"/>
    </cofactor>
    <text evidence="2">Binds 1 Fe cation per subunit.</text>
</comment>
<dbReference type="InterPro" id="IPR014710">
    <property type="entry name" value="RmlC-like_jellyroll"/>
</dbReference>
<dbReference type="InterPro" id="IPR011051">
    <property type="entry name" value="RmlC_Cupin_sf"/>
</dbReference>
<dbReference type="Gene3D" id="2.60.120.10">
    <property type="entry name" value="Jelly Rolls"/>
    <property type="match status" value="2"/>
</dbReference>
<evidence type="ECO:0000256" key="3">
    <source>
        <dbReference type="RuleBase" id="RU003457"/>
    </source>
</evidence>
<dbReference type="Pfam" id="PF02678">
    <property type="entry name" value="Pirin"/>
    <property type="match status" value="1"/>
</dbReference>
<dbReference type="RefSeq" id="WP_045671078.1">
    <property type="nucleotide sequence ID" value="NZ_CP011058.1"/>
</dbReference>
<dbReference type="GO" id="GO:0046872">
    <property type="term" value="F:metal ion binding"/>
    <property type="evidence" value="ECO:0007669"/>
    <property type="project" value="UniProtKB-KW"/>
</dbReference>
<evidence type="ECO:0000256" key="2">
    <source>
        <dbReference type="PIRSR" id="PIRSR006232-1"/>
    </source>
</evidence>
<dbReference type="PANTHER" id="PTHR43212:SF3">
    <property type="entry name" value="QUERCETIN 2,3-DIOXYGENASE"/>
    <property type="match status" value="1"/>
</dbReference>
<feature type="binding site" evidence="2">
    <location>
        <position position="56"/>
    </location>
    <ligand>
        <name>Fe cation</name>
        <dbReference type="ChEBI" id="CHEBI:24875"/>
    </ligand>
</feature>
<feature type="domain" description="Quercetin 2,3-dioxygenase C-terminal cupin" evidence="5">
    <location>
        <begin position="146"/>
        <end position="233"/>
    </location>
</feature>
<feature type="binding site" evidence="2">
    <location>
        <position position="58"/>
    </location>
    <ligand>
        <name>Fe cation</name>
        <dbReference type="ChEBI" id="CHEBI:24875"/>
    </ligand>
</feature>
<dbReference type="CDD" id="cd02910">
    <property type="entry name" value="cupin_Yhhw_N"/>
    <property type="match status" value="1"/>
</dbReference>
<dbReference type="Proteomes" id="UP000032633">
    <property type="component" value="Chromosome"/>
</dbReference>
<dbReference type="KEGG" id="pbj:VN24_15135"/>
<feature type="domain" description="Pirin N-terminal" evidence="4">
    <location>
        <begin position="11"/>
        <end position="117"/>
    </location>
</feature>
<evidence type="ECO:0000259" key="4">
    <source>
        <dbReference type="Pfam" id="PF02678"/>
    </source>
</evidence>
<accession>A0A0D5NKL3</accession>
<dbReference type="STRING" id="1126833.VN24_15135"/>
<dbReference type="InterPro" id="IPR012093">
    <property type="entry name" value="Pirin"/>
</dbReference>
<evidence type="ECO:0000313" key="6">
    <source>
        <dbReference type="EMBL" id="AJY75650.1"/>
    </source>
</evidence>
<dbReference type="OrthoDB" id="321327at2"/>
<dbReference type="InterPro" id="IPR003829">
    <property type="entry name" value="Pirin_N_dom"/>
</dbReference>
<dbReference type="AlphaFoldDB" id="A0A0D5NKL3"/>
<dbReference type="InterPro" id="IPR041602">
    <property type="entry name" value="Quercetinase_C"/>
</dbReference>
<reference evidence="7" key="2">
    <citation type="submission" date="2015-03" db="EMBL/GenBank/DDBJ databases">
        <title>Genome sequence of Paenibacillus beijingensis strain DSM 24997T.</title>
        <authorList>
            <person name="Kwak Y."/>
            <person name="Shin J.-H."/>
        </authorList>
    </citation>
    <scope>NUCLEOTIDE SEQUENCE [LARGE SCALE GENOMIC DNA]</scope>
    <source>
        <strain evidence="7">DSM 24997</strain>
    </source>
</reference>
<keyword evidence="7" id="KW-1185">Reference proteome</keyword>
<reference evidence="6 7" key="1">
    <citation type="journal article" date="2015" name="J. Biotechnol.">
        <title>Complete genome sequence of Paenibacillus beijingensis 7188(T) (=DSM 24997(T)), a novel rhizobacterium from jujube garden soil.</title>
        <authorList>
            <person name="Kwak Y."/>
            <person name="Shin J.H."/>
        </authorList>
    </citation>
    <scope>NUCLEOTIDE SEQUENCE [LARGE SCALE GENOMIC DNA]</scope>
    <source>
        <strain evidence="6 7">DSM 24997</strain>
    </source>
</reference>
<name>A0A0D5NKL3_9BACL</name>
<dbReference type="SUPFAM" id="SSF51182">
    <property type="entry name" value="RmlC-like cupins"/>
    <property type="match status" value="1"/>
</dbReference>
<feature type="binding site" evidence="2">
    <location>
        <position position="102"/>
    </location>
    <ligand>
        <name>Fe cation</name>
        <dbReference type="ChEBI" id="CHEBI:24875"/>
    </ligand>
</feature>
<evidence type="ECO:0000313" key="7">
    <source>
        <dbReference type="Proteomes" id="UP000032633"/>
    </source>
</evidence>
<comment type="similarity">
    <text evidence="1 3">Belongs to the pirin family.</text>
</comment>
<dbReference type="PIRSF" id="PIRSF006232">
    <property type="entry name" value="Pirin"/>
    <property type="match status" value="1"/>
</dbReference>
<protein>
    <submittedName>
        <fullName evidence="6">Pirin</fullName>
    </submittedName>
</protein>
<evidence type="ECO:0000256" key="1">
    <source>
        <dbReference type="ARBA" id="ARBA00008416"/>
    </source>
</evidence>
<dbReference type="PATRIC" id="fig|1126833.4.peg.3315"/>
<keyword evidence="2" id="KW-0408">Iron</keyword>
<keyword evidence="2" id="KW-0479">Metal-binding</keyword>